<accession>A0ABD5Y836</accession>
<name>A0ABD5Y836_9EURY</name>
<keyword evidence="1" id="KW-1133">Transmembrane helix</keyword>
<feature type="transmembrane region" description="Helical" evidence="1">
    <location>
        <begin position="174"/>
        <end position="192"/>
    </location>
</feature>
<proteinExistence type="predicted"/>
<gene>
    <name evidence="3" type="ORF">ACFQMA_17870</name>
</gene>
<dbReference type="Gene3D" id="1.20.144.10">
    <property type="entry name" value="Phosphatidic acid phosphatase type 2/haloperoxidase"/>
    <property type="match status" value="1"/>
</dbReference>
<reference evidence="3 4" key="1">
    <citation type="journal article" date="2019" name="Int. J. Syst. Evol. Microbiol.">
        <title>The Global Catalogue of Microorganisms (GCM) 10K type strain sequencing project: providing services to taxonomists for standard genome sequencing and annotation.</title>
        <authorList>
            <consortium name="The Broad Institute Genomics Platform"/>
            <consortium name="The Broad Institute Genome Sequencing Center for Infectious Disease"/>
            <person name="Wu L."/>
            <person name="Ma J."/>
        </authorList>
    </citation>
    <scope>NUCLEOTIDE SEQUENCE [LARGE SCALE GENOMIC DNA]</scope>
    <source>
        <strain evidence="3 4">XZYJT29</strain>
    </source>
</reference>
<keyword evidence="4" id="KW-1185">Reference proteome</keyword>
<feature type="transmembrane region" description="Helical" evidence="1">
    <location>
        <begin position="37"/>
        <end position="57"/>
    </location>
</feature>
<feature type="transmembrane region" description="Helical" evidence="1">
    <location>
        <begin position="149"/>
        <end position="168"/>
    </location>
</feature>
<keyword evidence="1" id="KW-0812">Transmembrane</keyword>
<dbReference type="InterPro" id="IPR000326">
    <property type="entry name" value="PAP2/HPO"/>
</dbReference>
<feature type="transmembrane region" description="Helical" evidence="1">
    <location>
        <begin position="251"/>
        <end position="269"/>
    </location>
</feature>
<dbReference type="Pfam" id="PF01569">
    <property type="entry name" value="PAP2"/>
    <property type="match status" value="1"/>
</dbReference>
<dbReference type="PANTHER" id="PTHR14969:SF13">
    <property type="entry name" value="AT30094P"/>
    <property type="match status" value="1"/>
</dbReference>
<feature type="domain" description="Phosphatidic acid phosphatase type 2/haloperoxidase" evidence="2">
    <location>
        <begin position="63"/>
        <end position="189"/>
    </location>
</feature>
<dbReference type="GeneID" id="78822012"/>
<dbReference type="AlphaFoldDB" id="A0ABD5Y836"/>
<keyword evidence="1" id="KW-0472">Membrane</keyword>
<evidence type="ECO:0000259" key="2">
    <source>
        <dbReference type="SMART" id="SM00014"/>
    </source>
</evidence>
<feature type="transmembrane region" description="Helical" evidence="1">
    <location>
        <begin position="222"/>
        <end position="239"/>
    </location>
</feature>
<protein>
    <submittedName>
        <fullName evidence="3">Phosphatase PAP2 family protein</fullName>
    </submittedName>
</protein>
<dbReference type="SUPFAM" id="SSF48317">
    <property type="entry name" value="Acid phosphatase/Vanadium-dependent haloperoxidase"/>
    <property type="match status" value="1"/>
</dbReference>
<feature type="transmembrane region" description="Helical" evidence="1">
    <location>
        <begin position="64"/>
        <end position="85"/>
    </location>
</feature>
<dbReference type="InterPro" id="IPR036938">
    <property type="entry name" value="PAP2/HPO_sf"/>
</dbReference>
<organism evidence="3 4">
    <name type="scientific">Halosimplex aquaticum</name>
    <dbReference type="NCBI Taxonomy" id="3026162"/>
    <lineage>
        <taxon>Archaea</taxon>
        <taxon>Methanobacteriati</taxon>
        <taxon>Methanobacteriota</taxon>
        <taxon>Stenosarchaea group</taxon>
        <taxon>Halobacteria</taxon>
        <taxon>Halobacteriales</taxon>
        <taxon>Haloarculaceae</taxon>
        <taxon>Halosimplex</taxon>
    </lineage>
</organism>
<feature type="transmembrane region" description="Helical" evidence="1">
    <location>
        <begin position="120"/>
        <end position="140"/>
    </location>
</feature>
<dbReference type="Proteomes" id="UP001596432">
    <property type="component" value="Unassembled WGS sequence"/>
</dbReference>
<dbReference type="RefSeq" id="WP_274322770.1">
    <property type="nucleotide sequence ID" value="NZ_CP118158.1"/>
</dbReference>
<evidence type="ECO:0000256" key="1">
    <source>
        <dbReference type="SAM" id="Phobius"/>
    </source>
</evidence>
<evidence type="ECO:0000313" key="3">
    <source>
        <dbReference type="EMBL" id="MFC7141692.1"/>
    </source>
</evidence>
<feature type="transmembrane region" description="Helical" evidence="1">
    <location>
        <begin position="275"/>
        <end position="296"/>
    </location>
</feature>
<dbReference type="PANTHER" id="PTHR14969">
    <property type="entry name" value="SPHINGOSINE-1-PHOSPHATE PHOSPHOHYDROLASE"/>
    <property type="match status" value="1"/>
</dbReference>
<feature type="transmembrane region" description="Helical" evidence="1">
    <location>
        <begin position="199"/>
        <end position="216"/>
    </location>
</feature>
<evidence type="ECO:0000313" key="4">
    <source>
        <dbReference type="Proteomes" id="UP001596432"/>
    </source>
</evidence>
<dbReference type="EMBL" id="JBHTAS010000001">
    <property type="protein sequence ID" value="MFC7141692.1"/>
    <property type="molecule type" value="Genomic_DNA"/>
</dbReference>
<sequence>MQLFGGDRGIGVTEAIHSLAEWPVVLLFGLVTQLGDGWFLFVLGGTLFVAGEEFPLWGVDRRRALFVFALALTYVAVIGALKTFFGLGRPPGAMEPPEVAVFPEAFDALFESATTADGPGFPSGHALGSTMVWGGLALVLDRWSFRRRVAGAAAVVVLVSFSRLVLGVHYLVDVVVGAAVGVVLLGALYRFADRGTDPGRVLGVAVATGALGLLNGVTFDSVAAIGGAVGGWLVWRLVADSTPAHPTDRREVVAGFAILAAAGVLFSAIEAFEPPLALTFSGTAVAVGGAVGAPLLGERLG</sequence>
<dbReference type="SMART" id="SM00014">
    <property type="entry name" value="acidPPc"/>
    <property type="match status" value="1"/>
</dbReference>
<comment type="caution">
    <text evidence="3">The sequence shown here is derived from an EMBL/GenBank/DDBJ whole genome shotgun (WGS) entry which is preliminary data.</text>
</comment>